<evidence type="ECO:0000256" key="1">
    <source>
        <dbReference type="SAM" id="SignalP"/>
    </source>
</evidence>
<accession>A0A4U6D653</accession>
<evidence type="ECO:0000313" key="3">
    <source>
        <dbReference type="Proteomes" id="UP000304900"/>
    </source>
</evidence>
<feature type="signal peptide" evidence="1">
    <location>
        <begin position="1"/>
        <end position="19"/>
    </location>
</feature>
<dbReference type="RefSeq" id="WP_137340284.1">
    <property type="nucleotide sequence ID" value="NZ_BSQH01000006.1"/>
</dbReference>
<dbReference type="Proteomes" id="UP000304900">
    <property type="component" value="Unassembled WGS sequence"/>
</dbReference>
<feature type="chain" id="PRO_5020834768" evidence="1">
    <location>
        <begin position="20"/>
        <end position="841"/>
    </location>
</feature>
<gene>
    <name evidence="2" type="ORF">FDK13_12260</name>
</gene>
<name>A0A4U6D653_9BACT</name>
<comment type="caution">
    <text evidence="2">The sequence shown here is derived from an EMBL/GenBank/DDBJ whole genome shotgun (WGS) entry which is preliminary data.</text>
</comment>
<sequence length="841" mass="94384">MRNISMLLFSMLASLVSFEALSEKKDTISINYKSTTAEIFNIDFDTSFKLQVSNFDNAAKIKIEFDDGEADLIDAKQVDFSVFSNNQLYVTFTVEENKVFLKKDSQHNPKAIKISNRNGVIIAEINKKDPSGIPIIKPQTTDKPTGHAYLDAMAIIKSDSIDDIISILSTYFDSIPQNVNSKEMLIAFLKKDSTNLFLNDKKFIDLINKKLEKTAVASSTAGFIKGTKTNIGSIGGLDVTKFANAISDLLIDRAKQELTVAFFDRFKKFSEKNPEFQILFPKSTDNLSKLLTYQYPQMLPALRTGFLDDLRLITYHLDDVLELPRYRELLINFPEIRVAIKSLRLIHALENGTSNLAEVIREFSEFPEWDTNPSASPEFKNMKATVTFTAIFSEALRSDSASKDSTIWITPKQAQNFVNDPVNVQIFMGLLYQQIKNKEVTFIINGHDKTLTKILEEQKESIFLFQSKISEFINLADKFSYSYREVSRKIKNKEKPTNENIYNYINVSLDVIDYGFSVVKIFDKELLTDQFITIPRKANSLYKDIYSEQYTQAVNDAVDLLKEVYNITKNNTVYPDLVKAKQEERTKNIGDSLKIDIDIKIASLKKREADANTNLNNLITFAEKVKPYALFMANMVEAKDEDAIKAALENVILPVGSSSIKKNQEQKIHLDGNVSIQSYVGASWRPFGNPENSKGTMSDRFGVIAPIGVSYTPGFASLGKSGSVSLFISLLDLGAIVDYKLKIDSTVTSTAAKAAAVTKNYSIELGQIFSPGGFLVYGFGKNLPLSLGIGAQFGPGLSKIDVSGSTIILNEPKWRFKIFLAVDLPLFTLRNRLRSSYTPIR</sequence>
<protein>
    <submittedName>
        <fullName evidence="2">Uncharacterized protein</fullName>
    </submittedName>
</protein>
<dbReference type="AlphaFoldDB" id="A0A4U6D653"/>
<evidence type="ECO:0000313" key="2">
    <source>
        <dbReference type="EMBL" id="TKT91915.1"/>
    </source>
</evidence>
<dbReference type="EMBL" id="SZVO01000005">
    <property type="protein sequence ID" value="TKT91915.1"/>
    <property type="molecule type" value="Genomic_DNA"/>
</dbReference>
<organism evidence="2 3">
    <name type="scientific">Dyadobacter frigoris</name>
    <dbReference type="NCBI Taxonomy" id="2576211"/>
    <lineage>
        <taxon>Bacteria</taxon>
        <taxon>Pseudomonadati</taxon>
        <taxon>Bacteroidota</taxon>
        <taxon>Cytophagia</taxon>
        <taxon>Cytophagales</taxon>
        <taxon>Spirosomataceae</taxon>
        <taxon>Dyadobacter</taxon>
    </lineage>
</organism>
<dbReference type="OrthoDB" id="1488584at2"/>
<reference evidence="2 3" key="1">
    <citation type="submission" date="2019-05" db="EMBL/GenBank/DDBJ databases">
        <title>Dyadobacter AR-3-8 sp. nov., isolated from arctic soil.</title>
        <authorList>
            <person name="Chaudhary D.K."/>
        </authorList>
    </citation>
    <scope>NUCLEOTIDE SEQUENCE [LARGE SCALE GENOMIC DNA]</scope>
    <source>
        <strain evidence="2 3">AR-3-8</strain>
    </source>
</reference>
<keyword evidence="3" id="KW-1185">Reference proteome</keyword>
<keyword evidence="1" id="KW-0732">Signal</keyword>
<proteinExistence type="predicted"/>